<dbReference type="Pfam" id="PF13675">
    <property type="entry name" value="PilJ"/>
    <property type="match status" value="1"/>
</dbReference>
<organism evidence="18 19">
    <name type="scientific">Parasutterella muris</name>
    <dbReference type="NCBI Taxonomy" id="2565572"/>
    <lineage>
        <taxon>Bacteria</taxon>
        <taxon>Pseudomonadati</taxon>
        <taxon>Pseudomonadota</taxon>
        <taxon>Betaproteobacteria</taxon>
        <taxon>Burkholderiales</taxon>
        <taxon>Sutterellaceae</taxon>
        <taxon>Parasutterella</taxon>
    </lineage>
</organism>
<evidence type="ECO:0000256" key="8">
    <source>
        <dbReference type="ARBA" id="ARBA00022741"/>
    </source>
</evidence>
<gene>
    <name evidence="18" type="ORF">E5987_12305</name>
</gene>
<dbReference type="SUPFAM" id="SSF55874">
    <property type="entry name" value="ATPase domain of HSP90 chaperone/DNA topoisomerase II/histidine kinase"/>
    <property type="match status" value="1"/>
</dbReference>
<name>A0A6L6YJV1_9BURK</name>
<keyword evidence="6 14" id="KW-0808">Transferase</keyword>
<dbReference type="OrthoDB" id="9813412at2"/>
<dbReference type="EC" id="2.7.13.3" evidence="14"/>
<proteinExistence type="predicted"/>
<dbReference type="EMBL" id="WSRP01000066">
    <property type="protein sequence ID" value="MVX57956.1"/>
    <property type="molecule type" value="Genomic_DNA"/>
</dbReference>
<dbReference type="InterPro" id="IPR042295">
    <property type="entry name" value="NarX-like_N_sf"/>
</dbReference>
<evidence type="ECO:0000256" key="13">
    <source>
        <dbReference type="ARBA" id="ARBA00023136"/>
    </source>
</evidence>
<dbReference type="GO" id="GO:0000155">
    <property type="term" value="F:phosphorelay sensor kinase activity"/>
    <property type="evidence" value="ECO:0007669"/>
    <property type="project" value="UniProtKB-UniRule"/>
</dbReference>
<evidence type="ECO:0000313" key="19">
    <source>
        <dbReference type="Proteomes" id="UP000472580"/>
    </source>
</evidence>
<evidence type="ECO:0000256" key="9">
    <source>
        <dbReference type="ARBA" id="ARBA00022777"/>
    </source>
</evidence>
<dbReference type="RefSeq" id="WP_160336367.1">
    <property type="nucleotide sequence ID" value="NZ_WSRP01000066.1"/>
</dbReference>
<dbReference type="Pfam" id="PF02518">
    <property type="entry name" value="HATPase_c"/>
    <property type="match status" value="1"/>
</dbReference>
<dbReference type="GO" id="GO:0005886">
    <property type="term" value="C:plasma membrane"/>
    <property type="evidence" value="ECO:0007669"/>
    <property type="project" value="UniProtKB-SubCell"/>
</dbReference>
<dbReference type="PROSITE" id="PS50885">
    <property type="entry name" value="HAMP"/>
    <property type="match status" value="1"/>
</dbReference>
<evidence type="ECO:0000256" key="11">
    <source>
        <dbReference type="ARBA" id="ARBA00022989"/>
    </source>
</evidence>
<feature type="coiled-coil region" evidence="15">
    <location>
        <begin position="237"/>
        <end position="264"/>
    </location>
</feature>
<dbReference type="SUPFAM" id="SSF158472">
    <property type="entry name" value="HAMP domain-like"/>
    <property type="match status" value="1"/>
</dbReference>
<evidence type="ECO:0000256" key="1">
    <source>
        <dbReference type="ARBA" id="ARBA00000085"/>
    </source>
</evidence>
<keyword evidence="7 16" id="KW-0812">Transmembrane</keyword>
<dbReference type="InterPro" id="IPR011712">
    <property type="entry name" value="Sig_transdc_His_kin_sub3_dim/P"/>
</dbReference>
<dbReference type="Proteomes" id="UP000472580">
    <property type="component" value="Unassembled WGS sequence"/>
</dbReference>
<evidence type="ECO:0000256" key="15">
    <source>
        <dbReference type="SAM" id="Coils"/>
    </source>
</evidence>
<evidence type="ECO:0000256" key="3">
    <source>
        <dbReference type="ARBA" id="ARBA00022475"/>
    </source>
</evidence>
<evidence type="ECO:0000256" key="10">
    <source>
        <dbReference type="ARBA" id="ARBA00022840"/>
    </source>
</evidence>
<dbReference type="InterPro" id="IPR016380">
    <property type="entry name" value="Sig_transdc_His_kin_NarX/NarQ"/>
</dbReference>
<dbReference type="CDD" id="cd16917">
    <property type="entry name" value="HATPase_UhpB-NarQ-NarX-like"/>
    <property type="match status" value="1"/>
</dbReference>
<dbReference type="PANTHER" id="PTHR24421">
    <property type="entry name" value="NITRATE/NITRITE SENSOR PROTEIN NARX-RELATED"/>
    <property type="match status" value="1"/>
</dbReference>
<evidence type="ECO:0000256" key="12">
    <source>
        <dbReference type="ARBA" id="ARBA00023012"/>
    </source>
</evidence>
<dbReference type="GO" id="GO:0046983">
    <property type="term" value="F:protein dimerization activity"/>
    <property type="evidence" value="ECO:0007669"/>
    <property type="project" value="UniProtKB-UniRule"/>
</dbReference>
<dbReference type="Pfam" id="PF00672">
    <property type="entry name" value="HAMP"/>
    <property type="match status" value="1"/>
</dbReference>
<keyword evidence="19" id="KW-1185">Reference proteome</keyword>
<feature type="transmembrane region" description="Helical" evidence="16">
    <location>
        <begin position="171"/>
        <end position="191"/>
    </location>
</feature>
<dbReference type="PANTHER" id="PTHR24421:SF10">
    <property type="entry name" value="NITRATE_NITRITE SENSOR PROTEIN NARQ"/>
    <property type="match status" value="1"/>
</dbReference>
<keyword evidence="8 14" id="KW-0547">Nucleotide-binding</keyword>
<keyword evidence="13 14" id="KW-0472">Membrane</keyword>
<evidence type="ECO:0000313" key="18">
    <source>
        <dbReference type="EMBL" id="MVX57956.1"/>
    </source>
</evidence>
<evidence type="ECO:0000256" key="4">
    <source>
        <dbReference type="ARBA" id="ARBA00022519"/>
    </source>
</evidence>
<evidence type="ECO:0000256" key="6">
    <source>
        <dbReference type="ARBA" id="ARBA00022679"/>
    </source>
</evidence>
<dbReference type="InterPro" id="IPR029095">
    <property type="entry name" value="NarX-like_N"/>
</dbReference>
<evidence type="ECO:0000256" key="16">
    <source>
        <dbReference type="SAM" id="Phobius"/>
    </source>
</evidence>
<dbReference type="Gene3D" id="1.20.5.1930">
    <property type="match status" value="1"/>
</dbReference>
<comment type="caution">
    <text evidence="18">The sequence shown here is derived from an EMBL/GenBank/DDBJ whole genome shotgun (WGS) entry which is preliminary data.</text>
</comment>
<accession>A0A6L6YJV1</accession>
<keyword evidence="15" id="KW-0175">Coiled coil</keyword>
<dbReference type="Gene3D" id="6.10.340.10">
    <property type="match status" value="1"/>
</dbReference>
<feature type="domain" description="HAMP" evidence="17">
    <location>
        <begin position="193"/>
        <end position="245"/>
    </location>
</feature>
<reference evidence="18 19" key="1">
    <citation type="submission" date="2019-12" db="EMBL/GenBank/DDBJ databases">
        <title>Microbes associate with the intestines of laboratory mice.</title>
        <authorList>
            <person name="Navarre W."/>
            <person name="Wong E."/>
        </authorList>
    </citation>
    <scope>NUCLEOTIDE SEQUENCE [LARGE SCALE GENOMIC DNA]</scope>
    <source>
        <strain evidence="18 19">NM82_D38</strain>
    </source>
</reference>
<evidence type="ECO:0000256" key="7">
    <source>
        <dbReference type="ARBA" id="ARBA00022692"/>
    </source>
</evidence>
<dbReference type="InterPro" id="IPR036890">
    <property type="entry name" value="HATPase_C_sf"/>
</dbReference>
<sequence length="612" mass="69140">MKKVLPFRNSLFTQISAVLIAITAVAFIGLFSFLQVTQDSTGKGSAINISGSLRMQSYVLSLTAARSARLPEAQRAEEIGGALKEFERRLSSQGLTDAIPNDPKDELRKTYDAISGSYFSTIKPLAEEVIHSPETELTLFLDTIPSFVSKIDQFVLDLEKDLEIKTRQIRIGLSLLMLFALLLFIFVRVYLRRILFDPLEELSNLSSSVRAGDFSRRSSYRKDNEIGNLSDSMNFMIEDLSRLYTNLEEEVKEKTADLNLQKDAIQLLYDLKNILFTAQLEREHLDKALLLITKRLDACSAALGLRSAGSDTLRFIAEADQTNYPPVQSFDIKLNEVLKKEYSILHFLRDEQKYSLACIPADINTTQLTLLILFKEDANVRVDREFTKNLGQEFAQAIDNSQKSVESRRLALFEERSTIARELHDSIAQSLAFSRIQIARLSTELHKGTVSPEVESILDELKLGVQTAYQQLRSVLTTFRLKPKSSDLKQNILSILDEFKERDGFHYTTDVELQSFELDANKQIHLLQILREALTNIEKHARADQVFVTLRPIASGKFRLVVRDNGCGIKGVKKEGHYGLEIMHERTRILGGVISIEPAVPNGTQVVVDFTP</sequence>
<keyword evidence="4 14" id="KW-0997">Cell inner membrane</keyword>
<keyword evidence="11 16" id="KW-1133">Transmembrane helix</keyword>
<keyword evidence="12 14" id="KW-0902">Two-component regulatory system</keyword>
<dbReference type="Pfam" id="PF07730">
    <property type="entry name" value="HisKA_3"/>
    <property type="match status" value="1"/>
</dbReference>
<evidence type="ECO:0000259" key="17">
    <source>
        <dbReference type="PROSITE" id="PS50885"/>
    </source>
</evidence>
<keyword evidence="10 14" id="KW-0067">ATP-binding</keyword>
<keyword evidence="5" id="KW-0597">Phosphoprotein</keyword>
<feature type="transmembrane region" description="Helical" evidence="16">
    <location>
        <begin position="12"/>
        <end position="34"/>
    </location>
</feature>
<dbReference type="InterPro" id="IPR003594">
    <property type="entry name" value="HATPase_dom"/>
</dbReference>
<dbReference type="Gene3D" id="1.20.120.960">
    <property type="entry name" value="Histidine kinase NarX, sensor domain"/>
    <property type="match status" value="1"/>
</dbReference>
<keyword evidence="9 14" id="KW-0418">Kinase</keyword>
<dbReference type="PIRSF" id="PIRSF003167">
    <property type="entry name" value="STHK_NarX/NarQ"/>
    <property type="match status" value="1"/>
</dbReference>
<keyword evidence="3 14" id="KW-1003">Cell membrane</keyword>
<dbReference type="InterPro" id="IPR003660">
    <property type="entry name" value="HAMP_dom"/>
</dbReference>
<evidence type="ECO:0000256" key="2">
    <source>
        <dbReference type="ARBA" id="ARBA00004429"/>
    </source>
</evidence>
<dbReference type="AlphaFoldDB" id="A0A6L6YJV1"/>
<protein>
    <recommendedName>
        <fullName evidence="14">Sensor protein</fullName>
        <ecNumber evidence="14">2.7.13.3</ecNumber>
    </recommendedName>
</protein>
<evidence type="ECO:0000256" key="14">
    <source>
        <dbReference type="PIRNR" id="PIRNR003167"/>
    </source>
</evidence>
<dbReference type="InterPro" id="IPR050482">
    <property type="entry name" value="Sensor_HK_TwoCompSys"/>
</dbReference>
<dbReference type="SMART" id="SM00304">
    <property type="entry name" value="HAMP"/>
    <property type="match status" value="1"/>
</dbReference>
<dbReference type="CDD" id="cd19408">
    <property type="entry name" value="NarX_NarQ_sensor"/>
    <property type="match status" value="1"/>
</dbReference>
<dbReference type="SMART" id="SM00387">
    <property type="entry name" value="HATPase_c"/>
    <property type="match status" value="1"/>
</dbReference>
<comment type="catalytic activity">
    <reaction evidence="1 14">
        <text>ATP + protein L-histidine = ADP + protein N-phospho-L-histidine.</text>
        <dbReference type="EC" id="2.7.13.3"/>
    </reaction>
</comment>
<dbReference type="Gene3D" id="3.30.565.10">
    <property type="entry name" value="Histidine kinase-like ATPase, C-terminal domain"/>
    <property type="match status" value="1"/>
</dbReference>
<dbReference type="GO" id="GO:0005524">
    <property type="term" value="F:ATP binding"/>
    <property type="evidence" value="ECO:0007669"/>
    <property type="project" value="UniProtKB-UniRule"/>
</dbReference>
<evidence type="ECO:0000256" key="5">
    <source>
        <dbReference type="ARBA" id="ARBA00022553"/>
    </source>
</evidence>
<comment type="subcellular location">
    <subcellularLocation>
        <location evidence="2">Cell inner membrane</location>
        <topology evidence="2">Multi-pass membrane protein</topology>
    </subcellularLocation>
</comment>
<dbReference type="CDD" id="cd06225">
    <property type="entry name" value="HAMP"/>
    <property type="match status" value="1"/>
</dbReference>